<gene>
    <name evidence="2" type="ORF">SAMN05216252_10695</name>
</gene>
<dbReference type="Gene3D" id="3.90.1200.10">
    <property type="match status" value="1"/>
</dbReference>
<keyword evidence="3" id="KW-1185">Reference proteome</keyword>
<dbReference type="OrthoDB" id="3339041at2"/>
<dbReference type="EMBL" id="FZOF01000006">
    <property type="protein sequence ID" value="SNS46714.1"/>
    <property type="molecule type" value="Genomic_DNA"/>
</dbReference>
<reference evidence="2 3" key="1">
    <citation type="submission" date="2017-06" db="EMBL/GenBank/DDBJ databases">
        <authorList>
            <person name="Kim H.J."/>
            <person name="Triplett B.A."/>
        </authorList>
    </citation>
    <scope>NUCLEOTIDE SEQUENCE [LARGE SCALE GENOMIC DNA]</scope>
    <source>
        <strain evidence="2 3">CGMCC 4.1858</strain>
    </source>
</reference>
<organism evidence="2 3">
    <name type="scientific">Actinacidiphila glaucinigra</name>
    <dbReference type="NCBI Taxonomy" id="235986"/>
    <lineage>
        <taxon>Bacteria</taxon>
        <taxon>Bacillati</taxon>
        <taxon>Actinomycetota</taxon>
        <taxon>Actinomycetes</taxon>
        <taxon>Kitasatosporales</taxon>
        <taxon>Streptomycetaceae</taxon>
        <taxon>Actinacidiphila</taxon>
    </lineage>
</organism>
<sequence>MTTVRTTTRDPRLLRSRLDEWLAAKHPGAHSRGVHLPAANGLSSETVLFDLAVPHPEGTARQRIRPCVLRLAGDPDAYAVFPTYDMAEQYRVIRTVAARTRVPVPELLWLEPDPGPLGAPFFVMERVPGRVPPDVMPYTYGGNWLFDASEEDRARLERSTVRVLAELHTVPGEGTLRAHVDAQRAYYEWVVDGPARSRLIERAFAWLEKHWPADPGPSVLSWGDARIGNIVYDADFSPVAVLDWEMASSGPRELDLAWLVYLHRFFQDLTVTAGFPGMPDFLDRDRIAATYAELTGHTPRDLDFHLLYAALRHAVLMLRIGHRQVHFGEREMPADPDALILHRDTLEAMLEGRHR</sequence>
<name>A0A239ES79_9ACTN</name>
<dbReference type="Gene3D" id="3.30.200.20">
    <property type="entry name" value="Phosphorylase Kinase, domain 1"/>
    <property type="match status" value="1"/>
</dbReference>
<keyword evidence="2" id="KW-0418">Kinase</keyword>
<dbReference type="CDD" id="cd05154">
    <property type="entry name" value="ACAD10_11_N-like"/>
    <property type="match status" value="1"/>
</dbReference>
<dbReference type="Pfam" id="PF01636">
    <property type="entry name" value="APH"/>
    <property type="match status" value="1"/>
</dbReference>
<accession>A0A239ES79</accession>
<dbReference type="AlphaFoldDB" id="A0A239ES79"/>
<evidence type="ECO:0000259" key="1">
    <source>
        <dbReference type="Pfam" id="PF01636"/>
    </source>
</evidence>
<dbReference type="InterPro" id="IPR051678">
    <property type="entry name" value="AGP_Transferase"/>
</dbReference>
<evidence type="ECO:0000313" key="3">
    <source>
        <dbReference type="Proteomes" id="UP000198280"/>
    </source>
</evidence>
<feature type="domain" description="Aminoglycoside phosphotransferase" evidence="1">
    <location>
        <begin position="85"/>
        <end position="263"/>
    </location>
</feature>
<dbReference type="RefSeq" id="WP_089224084.1">
    <property type="nucleotide sequence ID" value="NZ_FZOF01000006.1"/>
</dbReference>
<dbReference type="SUPFAM" id="SSF56112">
    <property type="entry name" value="Protein kinase-like (PK-like)"/>
    <property type="match status" value="1"/>
</dbReference>
<dbReference type="Proteomes" id="UP000198280">
    <property type="component" value="Unassembled WGS sequence"/>
</dbReference>
<dbReference type="InterPro" id="IPR002575">
    <property type="entry name" value="Aminoglycoside_PTrfase"/>
</dbReference>
<protein>
    <submittedName>
        <fullName evidence="2">Predicted kinase, aminoglycoside phosphotransferase (APT) family</fullName>
    </submittedName>
</protein>
<dbReference type="GO" id="GO:0016301">
    <property type="term" value="F:kinase activity"/>
    <property type="evidence" value="ECO:0007669"/>
    <property type="project" value="UniProtKB-KW"/>
</dbReference>
<dbReference type="PANTHER" id="PTHR21310">
    <property type="entry name" value="AMINOGLYCOSIDE PHOSPHOTRANSFERASE-RELATED-RELATED"/>
    <property type="match status" value="1"/>
</dbReference>
<dbReference type="InterPro" id="IPR011009">
    <property type="entry name" value="Kinase-like_dom_sf"/>
</dbReference>
<dbReference type="InterPro" id="IPR041726">
    <property type="entry name" value="ACAD10_11_N"/>
</dbReference>
<dbReference type="PANTHER" id="PTHR21310:SF40">
    <property type="entry name" value="AMINOGLYCOSIDE PHOSPHOTRANSFERASE DOMAIN-CONTAINING PROTEIN-RELATED"/>
    <property type="match status" value="1"/>
</dbReference>
<evidence type="ECO:0000313" key="2">
    <source>
        <dbReference type="EMBL" id="SNS46714.1"/>
    </source>
</evidence>
<proteinExistence type="predicted"/>
<keyword evidence="2" id="KW-0808">Transferase</keyword>